<dbReference type="Proteomes" id="UP000199382">
    <property type="component" value="Unassembled WGS sequence"/>
</dbReference>
<reference evidence="2 3" key="1">
    <citation type="submission" date="2016-10" db="EMBL/GenBank/DDBJ databases">
        <authorList>
            <person name="de Groot N.N."/>
        </authorList>
    </citation>
    <scope>NUCLEOTIDE SEQUENCE [LARGE SCALE GENOMIC DNA]</scope>
    <source>
        <strain evidence="2 3">DSM 25294</strain>
    </source>
</reference>
<evidence type="ECO:0000313" key="3">
    <source>
        <dbReference type="Proteomes" id="UP000199382"/>
    </source>
</evidence>
<dbReference type="AlphaFoldDB" id="A0A1G8U6A4"/>
<accession>A0A1G8U6A4</accession>
<feature type="compositionally biased region" description="Low complexity" evidence="1">
    <location>
        <begin position="88"/>
        <end position="100"/>
    </location>
</feature>
<feature type="region of interest" description="Disordered" evidence="1">
    <location>
        <begin position="88"/>
        <end position="158"/>
    </location>
</feature>
<keyword evidence="3" id="KW-1185">Reference proteome</keyword>
<feature type="compositionally biased region" description="Acidic residues" evidence="1">
    <location>
        <begin position="101"/>
        <end position="146"/>
    </location>
</feature>
<dbReference type="STRING" id="571298.SAMN04488026_101865"/>
<dbReference type="EMBL" id="FNEK01000018">
    <property type="protein sequence ID" value="SDJ49332.1"/>
    <property type="molecule type" value="Genomic_DNA"/>
</dbReference>
<gene>
    <name evidence="2" type="ORF">SAMN04488026_101865</name>
</gene>
<evidence type="ECO:0000256" key="1">
    <source>
        <dbReference type="SAM" id="MobiDB-lite"/>
    </source>
</evidence>
<organism evidence="2 3">
    <name type="scientific">Aliiruegeria lutimaris</name>
    <dbReference type="NCBI Taxonomy" id="571298"/>
    <lineage>
        <taxon>Bacteria</taxon>
        <taxon>Pseudomonadati</taxon>
        <taxon>Pseudomonadota</taxon>
        <taxon>Alphaproteobacteria</taxon>
        <taxon>Rhodobacterales</taxon>
        <taxon>Roseobacteraceae</taxon>
        <taxon>Aliiruegeria</taxon>
    </lineage>
</organism>
<proteinExistence type="predicted"/>
<evidence type="ECO:0000313" key="2">
    <source>
        <dbReference type="EMBL" id="SDJ49332.1"/>
    </source>
</evidence>
<protein>
    <submittedName>
        <fullName evidence="2">Uncharacterized protein</fullName>
    </submittedName>
</protein>
<sequence>MTGIAALVILFGKDDFLQKKNISGCALFGLFAGSAVLMPATIASAATGTEAPGTPVAAAEVTESYQIAQVSVGDVLKSATEEVNKAADAAAAEATGATEAAEAEAAESEEAETSEAAEAEATETETTEAAEAEATETETAETETGDSDALTTEGFDLSTATSLIDSSRLSEMEKMTLETALEQAQSNPALLDAALQQARGALGM</sequence>
<name>A0A1G8U6A4_9RHOB</name>